<gene>
    <name evidence="4" type="ORF">FEI15_12260</name>
</gene>
<dbReference type="EMBL" id="VBWO01000013">
    <property type="protein sequence ID" value="TLF37748.1"/>
    <property type="molecule type" value="Genomic_DNA"/>
</dbReference>
<evidence type="ECO:0000313" key="4">
    <source>
        <dbReference type="EMBL" id="TLF37748.1"/>
    </source>
</evidence>
<protein>
    <submittedName>
        <fullName evidence="4">GNAT family N-acetyltransferase</fullName>
    </submittedName>
</protein>
<evidence type="ECO:0000313" key="5">
    <source>
        <dbReference type="Proteomes" id="UP000309885"/>
    </source>
</evidence>
<reference evidence="4 5" key="1">
    <citation type="submission" date="2019-05" db="EMBL/GenBank/DDBJ databases">
        <title>Genome-based reclassification of Lactobacillus casei as Lactobacillus casei subsp. casei. subsp.nov., description of Lactobacillus casei subsp. zeae subsp. nov., and emended description of Lactobacillus casei.</title>
        <authorList>
            <person name="Huang C.-H."/>
        </authorList>
    </citation>
    <scope>NUCLEOTIDE SEQUENCE [LARGE SCALE GENOMIC DNA]</scope>
    <source>
        <strain evidence="4 5">CRBIP24.44</strain>
    </source>
</reference>
<dbReference type="RefSeq" id="WP_138131643.1">
    <property type="nucleotide sequence ID" value="NZ_VBWO01000013.1"/>
</dbReference>
<feature type="domain" description="N-acetyltransferase" evidence="3">
    <location>
        <begin position="149"/>
        <end position="286"/>
    </location>
</feature>
<evidence type="ECO:0000259" key="3">
    <source>
        <dbReference type="PROSITE" id="PS51186"/>
    </source>
</evidence>
<dbReference type="PANTHER" id="PTHR43877">
    <property type="entry name" value="AMINOALKYLPHOSPHONATE N-ACETYLTRANSFERASE-RELATED-RELATED"/>
    <property type="match status" value="1"/>
</dbReference>
<proteinExistence type="predicted"/>
<dbReference type="InterPro" id="IPR016181">
    <property type="entry name" value="Acyl_CoA_acyltransferase"/>
</dbReference>
<comment type="caution">
    <text evidence="4">The sequence shown here is derived from an EMBL/GenBank/DDBJ whole genome shotgun (WGS) entry which is preliminary data.</text>
</comment>
<dbReference type="AlphaFoldDB" id="A0A5R8LKI2"/>
<dbReference type="PROSITE" id="PS51186">
    <property type="entry name" value="GNAT"/>
    <property type="match status" value="2"/>
</dbReference>
<evidence type="ECO:0000256" key="1">
    <source>
        <dbReference type="ARBA" id="ARBA00022679"/>
    </source>
</evidence>
<name>A0A5R8LKI2_LACZE</name>
<keyword evidence="2" id="KW-0012">Acyltransferase</keyword>
<dbReference type="CDD" id="cd04301">
    <property type="entry name" value="NAT_SF"/>
    <property type="match status" value="2"/>
</dbReference>
<dbReference type="Gene3D" id="3.40.630.30">
    <property type="match status" value="2"/>
</dbReference>
<dbReference type="Pfam" id="PF00583">
    <property type="entry name" value="Acetyltransf_1"/>
    <property type="match status" value="2"/>
</dbReference>
<dbReference type="SUPFAM" id="SSF55729">
    <property type="entry name" value="Acyl-CoA N-acyltransferases (Nat)"/>
    <property type="match status" value="2"/>
</dbReference>
<dbReference type="InterPro" id="IPR050832">
    <property type="entry name" value="Bact_Acetyltransf"/>
</dbReference>
<organism evidence="4 5">
    <name type="scientific">Lacticaseibacillus zeae</name>
    <name type="common">Lactobacillus zeae</name>
    <dbReference type="NCBI Taxonomy" id="57037"/>
    <lineage>
        <taxon>Bacteria</taxon>
        <taxon>Bacillati</taxon>
        <taxon>Bacillota</taxon>
        <taxon>Bacilli</taxon>
        <taxon>Lactobacillales</taxon>
        <taxon>Lactobacillaceae</taxon>
        <taxon>Lacticaseibacillus</taxon>
    </lineage>
</organism>
<sequence length="288" mass="32551">MEIKKGTEDQGWALVDKLDEFNRVMNPHSGAGTDLSIAYVVKQGDKVVGGIEASSDDHAVGYVEMLWIDEAYRRKGLGFVLLTTVERELQNAGCQRLRLETFDYQAPAFYRANGYHDFAKLNYDHANLTEYFFVKELQRPITGELVPDFSIDQADDQSIATVEDQFQAYNLSKKPLLQDEPAVTFTFLAEEDGQCIGGIFGYSSMYLIGYMESLWVAEEYRHKGIGTELVNALVKALRDFGCPSVHLDTMSYQAPEFYQSLGFKHFGKLTHPEIGASEMFFVKHLEVS</sequence>
<dbReference type="InterPro" id="IPR000182">
    <property type="entry name" value="GNAT_dom"/>
</dbReference>
<feature type="domain" description="N-acetyltransferase" evidence="3">
    <location>
        <begin position="1"/>
        <end position="138"/>
    </location>
</feature>
<dbReference type="GO" id="GO:0016747">
    <property type="term" value="F:acyltransferase activity, transferring groups other than amino-acyl groups"/>
    <property type="evidence" value="ECO:0007669"/>
    <property type="project" value="InterPro"/>
</dbReference>
<accession>A0A5R8LKI2</accession>
<keyword evidence="1 4" id="KW-0808">Transferase</keyword>
<dbReference type="PANTHER" id="PTHR43877:SF2">
    <property type="entry name" value="AMINOALKYLPHOSPHONATE N-ACETYLTRANSFERASE-RELATED"/>
    <property type="match status" value="1"/>
</dbReference>
<dbReference type="Proteomes" id="UP000309885">
    <property type="component" value="Unassembled WGS sequence"/>
</dbReference>
<evidence type="ECO:0000256" key="2">
    <source>
        <dbReference type="ARBA" id="ARBA00023315"/>
    </source>
</evidence>